<comment type="caution">
    <text evidence="2">The sequence shown here is derived from an EMBL/GenBank/DDBJ whole genome shotgun (WGS) entry which is preliminary data.</text>
</comment>
<name>Q7RNT6_PLAYO</name>
<gene>
    <name evidence="2" type="ORF">PY01729</name>
</gene>
<keyword evidence="1" id="KW-0472">Membrane</keyword>
<reference evidence="2 3" key="1">
    <citation type="journal article" date="2002" name="Nature">
        <title>Genome sequence and comparative analysis of the model rodent malaria parasite Plasmodium yoelii yoelii.</title>
        <authorList>
            <person name="Carlton J.M."/>
            <person name="Angiuoli S.V."/>
            <person name="Suh B.B."/>
            <person name="Kooij T.W."/>
            <person name="Pertea M."/>
            <person name="Silva J.C."/>
            <person name="Ermolaeva M.D."/>
            <person name="Allen J.E."/>
            <person name="Selengut J.D."/>
            <person name="Koo H.L."/>
            <person name="Peterson J.D."/>
            <person name="Pop M."/>
            <person name="Kosack D.S."/>
            <person name="Shumway M.F."/>
            <person name="Bidwell S.L."/>
            <person name="Shallom S.J."/>
            <person name="van Aken S.E."/>
            <person name="Riedmuller S.B."/>
            <person name="Feldblyum T.V."/>
            <person name="Cho J.K."/>
            <person name="Quackenbush J."/>
            <person name="Sedegah M."/>
            <person name="Shoaibi A."/>
            <person name="Cummings L.M."/>
            <person name="Florens L."/>
            <person name="Yates J.R."/>
            <person name="Raine J.D."/>
            <person name="Sinden R.E."/>
            <person name="Harris M.A."/>
            <person name="Cunningham D.A."/>
            <person name="Preiser P.R."/>
            <person name="Bergman L.W."/>
            <person name="Vaidya A.B."/>
            <person name="van Lin L.H."/>
            <person name="Janse C.J."/>
            <person name="Waters A.P."/>
            <person name="Smith H.O."/>
            <person name="White O.R."/>
            <person name="Salzberg S.L."/>
            <person name="Venter J.C."/>
            <person name="Fraser C.M."/>
            <person name="Hoffman S.L."/>
            <person name="Gardner M.J."/>
            <person name="Carucci D.J."/>
        </authorList>
    </citation>
    <scope>NUCLEOTIDE SEQUENCE [LARGE SCALE GENOMIC DNA]</scope>
    <source>
        <strain evidence="2 3">17XNL</strain>
    </source>
</reference>
<evidence type="ECO:0000313" key="2">
    <source>
        <dbReference type="EMBL" id="EAA21093.1"/>
    </source>
</evidence>
<keyword evidence="3" id="KW-1185">Reference proteome</keyword>
<protein>
    <submittedName>
        <fullName evidence="2">Uncharacterized protein</fullName>
    </submittedName>
</protein>
<sequence>MNGKGIFFIYFFIFLFFFFFFIFFFYFFFYFFFFSFFSSFSYVVNVQNQNEKGVILFVIEKKINQIYQGIQNNNVYFIIIKNVKIDKVNIKVVCVGSNF</sequence>
<accession>Q7RNT6</accession>
<evidence type="ECO:0000256" key="1">
    <source>
        <dbReference type="SAM" id="Phobius"/>
    </source>
</evidence>
<dbReference type="InParanoid" id="Q7RNT6"/>
<dbReference type="PaxDb" id="73239-Q7RNT6"/>
<dbReference type="AlphaFoldDB" id="Q7RNT6"/>
<keyword evidence="1" id="KW-0812">Transmembrane</keyword>
<organism evidence="2 3">
    <name type="scientific">Plasmodium yoelii yoelii</name>
    <dbReference type="NCBI Taxonomy" id="73239"/>
    <lineage>
        <taxon>Eukaryota</taxon>
        <taxon>Sar</taxon>
        <taxon>Alveolata</taxon>
        <taxon>Apicomplexa</taxon>
        <taxon>Aconoidasida</taxon>
        <taxon>Haemosporida</taxon>
        <taxon>Plasmodiidae</taxon>
        <taxon>Plasmodium</taxon>
        <taxon>Plasmodium (Vinckeia)</taxon>
    </lineage>
</organism>
<keyword evidence="1" id="KW-1133">Transmembrane helix</keyword>
<evidence type="ECO:0000313" key="3">
    <source>
        <dbReference type="Proteomes" id="UP000008553"/>
    </source>
</evidence>
<proteinExistence type="predicted"/>
<feature type="transmembrane region" description="Helical" evidence="1">
    <location>
        <begin position="6"/>
        <end position="33"/>
    </location>
</feature>
<dbReference type="Proteomes" id="UP000008553">
    <property type="component" value="Unassembled WGS sequence"/>
</dbReference>
<dbReference type="EMBL" id="AABL01000467">
    <property type="protein sequence ID" value="EAA21093.1"/>
    <property type="molecule type" value="Genomic_DNA"/>
</dbReference>